<evidence type="ECO:0000256" key="12">
    <source>
        <dbReference type="PROSITE-ProRule" id="PRU00042"/>
    </source>
</evidence>
<dbReference type="PANTHER" id="PTHR14196">
    <property type="entry name" value="ODD-SKIPPED - RELATED"/>
    <property type="match status" value="1"/>
</dbReference>
<dbReference type="FunFam" id="3.30.160.60:FF:002005">
    <property type="entry name" value="Zinc finger protein 200"/>
    <property type="match status" value="1"/>
</dbReference>
<keyword evidence="4" id="KW-0479">Metal-binding</keyword>
<evidence type="ECO:0000256" key="10">
    <source>
        <dbReference type="ARBA" id="ARBA00023163"/>
    </source>
</evidence>
<dbReference type="GO" id="GO:0005634">
    <property type="term" value="C:nucleus"/>
    <property type="evidence" value="ECO:0007669"/>
    <property type="project" value="UniProtKB-SubCell"/>
</dbReference>
<dbReference type="GO" id="GO:0000977">
    <property type="term" value="F:RNA polymerase II transcription regulatory region sequence-specific DNA binding"/>
    <property type="evidence" value="ECO:0007669"/>
    <property type="project" value="TreeGrafter"/>
</dbReference>
<dbReference type="Gene3D" id="3.30.160.60">
    <property type="entry name" value="Classic Zinc Finger"/>
    <property type="match status" value="5"/>
</dbReference>
<feature type="domain" description="C2H2-type" evidence="14">
    <location>
        <begin position="326"/>
        <end position="353"/>
    </location>
</feature>
<protein>
    <recommendedName>
        <fullName evidence="14">C2H2-type domain-containing protein</fullName>
    </recommendedName>
</protein>
<dbReference type="PROSITE" id="PS50157">
    <property type="entry name" value="ZINC_FINGER_C2H2_2"/>
    <property type="match status" value="5"/>
</dbReference>
<dbReference type="GO" id="GO:0000981">
    <property type="term" value="F:DNA-binding transcription factor activity, RNA polymerase II-specific"/>
    <property type="evidence" value="ECO:0007669"/>
    <property type="project" value="TreeGrafter"/>
</dbReference>
<evidence type="ECO:0000256" key="3">
    <source>
        <dbReference type="ARBA" id="ARBA00006991"/>
    </source>
</evidence>
<keyword evidence="7" id="KW-0862">Zinc</keyword>
<comment type="function">
    <text evidence="1">May be involved in transcriptional regulation.</text>
</comment>
<evidence type="ECO:0000256" key="9">
    <source>
        <dbReference type="ARBA" id="ARBA00023125"/>
    </source>
</evidence>
<feature type="domain" description="C2H2-type" evidence="14">
    <location>
        <begin position="270"/>
        <end position="297"/>
    </location>
</feature>
<evidence type="ECO:0000256" key="5">
    <source>
        <dbReference type="ARBA" id="ARBA00022737"/>
    </source>
</evidence>
<comment type="similarity">
    <text evidence="3">Belongs to the krueppel C2H2-type zinc-finger protein family.</text>
</comment>
<dbReference type="Proteomes" id="UP001044222">
    <property type="component" value="Unassembled WGS sequence"/>
</dbReference>
<feature type="domain" description="C2H2-type" evidence="14">
    <location>
        <begin position="298"/>
        <end position="325"/>
    </location>
</feature>
<dbReference type="FunFam" id="3.30.160.60:FF:001270">
    <property type="entry name" value="zinc finger protein 583 isoform X1"/>
    <property type="match status" value="1"/>
</dbReference>
<feature type="region of interest" description="Disordered" evidence="13">
    <location>
        <begin position="161"/>
        <end position="185"/>
    </location>
</feature>
<dbReference type="SMART" id="SM00355">
    <property type="entry name" value="ZnF_C2H2"/>
    <property type="match status" value="5"/>
</dbReference>
<organism evidence="15 16">
    <name type="scientific">Anguilla anguilla</name>
    <name type="common">European freshwater eel</name>
    <name type="synonym">Muraena anguilla</name>
    <dbReference type="NCBI Taxonomy" id="7936"/>
    <lineage>
        <taxon>Eukaryota</taxon>
        <taxon>Metazoa</taxon>
        <taxon>Chordata</taxon>
        <taxon>Craniata</taxon>
        <taxon>Vertebrata</taxon>
        <taxon>Euteleostomi</taxon>
        <taxon>Actinopterygii</taxon>
        <taxon>Neopterygii</taxon>
        <taxon>Teleostei</taxon>
        <taxon>Anguilliformes</taxon>
        <taxon>Anguillidae</taxon>
        <taxon>Anguilla</taxon>
    </lineage>
</organism>
<evidence type="ECO:0000313" key="16">
    <source>
        <dbReference type="Proteomes" id="UP001044222"/>
    </source>
</evidence>
<dbReference type="Pfam" id="PF00096">
    <property type="entry name" value="zf-C2H2"/>
    <property type="match status" value="3"/>
</dbReference>
<dbReference type="Pfam" id="PF13894">
    <property type="entry name" value="zf-C2H2_4"/>
    <property type="match status" value="1"/>
</dbReference>
<evidence type="ECO:0000256" key="11">
    <source>
        <dbReference type="ARBA" id="ARBA00023242"/>
    </source>
</evidence>
<evidence type="ECO:0000256" key="4">
    <source>
        <dbReference type="ARBA" id="ARBA00022723"/>
    </source>
</evidence>
<keyword evidence="10" id="KW-0804">Transcription</keyword>
<dbReference type="PANTHER" id="PTHR14196:SF12">
    <property type="entry name" value="ZINC FINGER PROTEIN 208-LIKE"/>
    <property type="match status" value="1"/>
</dbReference>
<evidence type="ECO:0000256" key="8">
    <source>
        <dbReference type="ARBA" id="ARBA00023015"/>
    </source>
</evidence>
<dbReference type="FunFam" id="3.30.160.60:FF:001530">
    <property type="entry name" value="Zinc finger protein 268"/>
    <property type="match status" value="1"/>
</dbReference>
<dbReference type="GO" id="GO:0008270">
    <property type="term" value="F:zinc ion binding"/>
    <property type="evidence" value="ECO:0007669"/>
    <property type="project" value="UniProtKB-KW"/>
</dbReference>
<keyword evidence="5" id="KW-0677">Repeat</keyword>
<dbReference type="PROSITE" id="PS00028">
    <property type="entry name" value="ZINC_FINGER_C2H2_1"/>
    <property type="match status" value="5"/>
</dbReference>
<dbReference type="EMBL" id="JAFIRN010000004">
    <property type="protein sequence ID" value="KAG5851453.1"/>
    <property type="molecule type" value="Genomic_DNA"/>
</dbReference>
<feature type="domain" description="C2H2-type" evidence="14">
    <location>
        <begin position="242"/>
        <end position="269"/>
    </location>
</feature>
<reference evidence="15" key="1">
    <citation type="submission" date="2021-01" db="EMBL/GenBank/DDBJ databases">
        <title>A chromosome-scale assembly of European eel, Anguilla anguilla.</title>
        <authorList>
            <person name="Henkel C."/>
            <person name="Jong-Raadsen S.A."/>
            <person name="Dufour S."/>
            <person name="Weltzien F.-A."/>
            <person name="Palstra A.P."/>
            <person name="Pelster B."/>
            <person name="Spaink H.P."/>
            <person name="Van Den Thillart G.E."/>
            <person name="Jansen H."/>
            <person name="Zahm M."/>
            <person name="Klopp C."/>
            <person name="Cedric C."/>
            <person name="Louis A."/>
            <person name="Berthelot C."/>
            <person name="Parey E."/>
            <person name="Roest Crollius H."/>
            <person name="Montfort J."/>
            <person name="Robinson-Rechavi M."/>
            <person name="Bucao C."/>
            <person name="Bouchez O."/>
            <person name="Gislard M."/>
            <person name="Lluch J."/>
            <person name="Milhes M."/>
            <person name="Lampietro C."/>
            <person name="Lopez Roques C."/>
            <person name="Donnadieu C."/>
            <person name="Braasch I."/>
            <person name="Desvignes T."/>
            <person name="Postlethwait J."/>
            <person name="Bobe J."/>
            <person name="Guiguen Y."/>
            <person name="Dirks R."/>
        </authorList>
    </citation>
    <scope>NUCLEOTIDE SEQUENCE</scope>
    <source>
        <strain evidence="15">Tag_6206</strain>
        <tissue evidence="15">Liver</tissue>
    </source>
</reference>
<feature type="domain" description="C2H2-type" evidence="14">
    <location>
        <begin position="354"/>
        <end position="381"/>
    </location>
</feature>
<evidence type="ECO:0000256" key="13">
    <source>
        <dbReference type="SAM" id="MobiDB-lite"/>
    </source>
</evidence>
<dbReference type="AlphaFoldDB" id="A0A9D3MRN4"/>
<evidence type="ECO:0000259" key="14">
    <source>
        <dbReference type="PROSITE" id="PS50157"/>
    </source>
</evidence>
<sequence>MMQAGICLRRDTETTLPELTEQHRIRQKEEELSGLESVHMAESETGCAAPGLKTLEPECVTGHSGVSDVHHADAPLIKTETDLGPTYAGDLTTESPDFANLVCVTHQNPDRIKTETDDGGHVKSEHMGLVHGFESEKLKCEPSEVLVSDLMSTVPNGAGVDHEGPAEPRQCVGAPSPNGKNLGSERYRSTLRLRRLKPSKPIQDVGIRTGESPYTRARRGNRFLQKTYLNEHQEMRAGEKPFKCDQCEKRFLQKSRLCAHLRMHAGKKPHACTRCEKCFVRKYDLDAHQRIHTGEKPYTCTQCGKRFIRKSVLWYHQKIHTGEKPYACTQCGKCFIKRAQLRSHQSIHTGEKPFQCSQCGKSFLMKYQLSAHQKIHTGKSPTHALSVGRDS</sequence>
<dbReference type="InterPro" id="IPR036236">
    <property type="entry name" value="Znf_C2H2_sf"/>
</dbReference>
<dbReference type="FunFam" id="3.30.160.60:FF:000557">
    <property type="entry name" value="zinc finger and SCAN domain-containing protein 29"/>
    <property type="match status" value="1"/>
</dbReference>
<comment type="subcellular location">
    <subcellularLocation>
        <location evidence="2">Nucleus</location>
    </subcellularLocation>
</comment>
<keyword evidence="16" id="KW-1185">Reference proteome</keyword>
<dbReference type="InterPro" id="IPR050717">
    <property type="entry name" value="C2H2-ZF_Transcription_Reg"/>
</dbReference>
<dbReference type="SUPFAM" id="SSF57667">
    <property type="entry name" value="beta-beta-alpha zinc fingers"/>
    <property type="match status" value="3"/>
</dbReference>
<name>A0A9D3MRN4_ANGAN</name>
<evidence type="ECO:0000256" key="1">
    <source>
        <dbReference type="ARBA" id="ARBA00003767"/>
    </source>
</evidence>
<keyword evidence="9" id="KW-0238">DNA-binding</keyword>
<gene>
    <name evidence="15" type="ORF">ANANG_G00093610</name>
</gene>
<comment type="caution">
    <text evidence="15">The sequence shown here is derived from an EMBL/GenBank/DDBJ whole genome shotgun (WGS) entry which is preliminary data.</text>
</comment>
<keyword evidence="6 12" id="KW-0863">Zinc-finger</keyword>
<proteinExistence type="inferred from homology"/>
<accession>A0A9D3MRN4</accession>
<dbReference type="FunFam" id="3.30.160.60:FF:002274">
    <property type="entry name" value="Zinc finger protein 432"/>
    <property type="match status" value="1"/>
</dbReference>
<keyword evidence="11" id="KW-0539">Nucleus</keyword>
<evidence type="ECO:0000256" key="2">
    <source>
        <dbReference type="ARBA" id="ARBA00004123"/>
    </source>
</evidence>
<evidence type="ECO:0000313" key="15">
    <source>
        <dbReference type="EMBL" id="KAG5851453.1"/>
    </source>
</evidence>
<evidence type="ECO:0000256" key="7">
    <source>
        <dbReference type="ARBA" id="ARBA00022833"/>
    </source>
</evidence>
<evidence type="ECO:0000256" key="6">
    <source>
        <dbReference type="ARBA" id="ARBA00022771"/>
    </source>
</evidence>
<keyword evidence="8" id="KW-0805">Transcription regulation</keyword>
<dbReference type="InterPro" id="IPR013087">
    <property type="entry name" value="Znf_C2H2_type"/>
</dbReference>